<dbReference type="InterPro" id="IPR056473">
    <property type="entry name" value="HEAT_Utp10/HEAT1"/>
</dbReference>
<evidence type="ECO:0000259" key="7">
    <source>
        <dbReference type="SMART" id="SM01036"/>
    </source>
</evidence>
<comment type="similarity">
    <text evidence="2">Belongs to the HEATR1/UTP10 family.</text>
</comment>
<keyword evidence="8" id="KW-1185">Reference proteome</keyword>
<dbReference type="InterPro" id="IPR011989">
    <property type="entry name" value="ARM-like"/>
</dbReference>
<keyword evidence="6" id="KW-0687">Ribonucleoprotein</keyword>
<evidence type="ECO:0000313" key="9">
    <source>
        <dbReference type="RefSeq" id="XP_015877760.3"/>
    </source>
</evidence>
<dbReference type="GO" id="GO:0032040">
    <property type="term" value="C:small-subunit processome"/>
    <property type="evidence" value="ECO:0007669"/>
    <property type="project" value="TreeGrafter"/>
</dbReference>
<dbReference type="Pfam" id="PF23243">
    <property type="entry name" value="HEAT_HEATR1"/>
    <property type="match status" value="1"/>
</dbReference>
<accession>A0A6P3ZQV3</accession>
<evidence type="ECO:0000256" key="5">
    <source>
        <dbReference type="ARBA" id="ARBA00023242"/>
    </source>
</evidence>
<evidence type="ECO:0000256" key="1">
    <source>
        <dbReference type="ARBA" id="ARBA00004604"/>
    </source>
</evidence>
<name>A0A6P3ZQV3_ZIZJJ</name>
<organism evidence="8 9">
    <name type="scientific">Ziziphus jujuba</name>
    <name type="common">Chinese jujube</name>
    <name type="synonym">Ziziphus sativa</name>
    <dbReference type="NCBI Taxonomy" id="326968"/>
    <lineage>
        <taxon>Eukaryota</taxon>
        <taxon>Viridiplantae</taxon>
        <taxon>Streptophyta</taxon>
        <taxon>Embryophyta</taxon>
        <taxon>Tracheophyta</taxon>
        <taxon>Spermatophyta</taxon>
        <taxon>Magnoliopsida</taxon>
        <taxon>eudicotyledons</taxon>
        <taxon>Gunneridae</taxon>
        <taxon>Pentapetalae</taxon>
        <taxon>rosids</taxon>
        <taxon>fabids</taxon>
        <taxon>Rosales</taxon>
        <taxon>Rhamnaceae</taxon>
        <taxon>Paliureae</taxon>
        <taxon>Ziziphus</taxon>
    </lineage>
</organism>
<gene>
    <name evidence="9" type="primary">LOC107414175</name>
</gene>
<evidence type="ECO:0000256" key="2">
    <source>
        <dbReference type="ARBA" id="ARBA00010559"/>
    </source>
</evidence>
<dbReference type="InterPro" id="IPR016024">
    <property type="entry name" value="ARM-type_fold"/>
</dbReference>
<evidence type="ECO:0000256" key="3">
    <source>
        <dbReference type="ARBA" id="ARBA00022517"/>
    </source>
</evidence>
<evidence type="ECO:0000256" key="6">
    <source>
        <dbReference type="ARBA" id="ARBA00023274"/>
    </source>
</evidence>
<dbReference type="SUPFAM" id="SSF48371">
    <property type="entry name" value="ARM repeat"/>
    <property type="match status" value="1"/>
</dbReference>
<dbReference type="PANTHER" id="PTHR13457:SF1">
    <property type="entry name" value="HEAT REPEAT-CONTAINING PROTEIN 1"/>
    <property type="match status" value="1"/>
</dbReference>
<dbReference type="Pfam" id="PF12397">
    <property type="entry name" value="U3snoRNP10"/>
    <property type="match status" value="1"/>
</dbReference>
<keyword evidence="3" id="KW-0690">Ribosome biogenesis</keyword>
<dbReference type="Proteomes" id="UP001652623">
    <property type="component" value="Chromosome 8"/>
</dbReference>
<dbReference type="SMART" id="SM01036">
    <property type="entry name" value="BP28CT"/>
    <property type="match status" value="1"/>
</dbReference>
<dbReference type="GO" id="GO:0030686">
    <property type="term" value="C:90S preribosome"/>
    <property type="evidence" value="ECO:0007669"/>
    <property type="project" value="TreeGrafter"/>
</dbReference>
<dbReference type="Pfam" id="PF24477">
    <property type="entry name" value="ARM_At3g06530"/>
    <property type="match status" value="2"/>
</dbReference>
<sequence length="2016" mass="227208">MATSLGSQLRALKSIIPADSEQPSKKGPITRPSILLDPKEAADTDIDSIYNKALEGLNELIKKDVRFRSYEDDLFSEASKEFDRKKKNKGENSDIDSRISSYLRLLSAYFQHYPHSLKTLDYLIRRYDIHVDNIEEMILCALPYHDTHEFVYIIQQIDTGNERWKNSRWRFLEAVKATGAVPPRKVIVQQCLRDRGVLEVLCNYASYSKKLKPSRQVVGFCTAVVVEALGSATPVTDDLVKKIIPFVSSGLHAGAKAGSDHRAGALMIVGLLSSKATLSPKLVKTWIQTIAEIAQEDAEKSTGLQWFRLSIITLISLVQSQSVDVLPKKALEILMEIRDFTEILLKLFKEFNIEKLFSVLLDSLVYHSFSNESSKLALISILEKAPVKDLSLHKPKADFQCATLSDLSMFDLLKAKDTDPQALDNVLKRCLHLLRSSLENTSSVYDAALSCLKSADSIFCGQMDRQGEIASMILPLLLVARKTRRLNLEVLKLAKKTNWGLFNNLESVSCTDTELKNESERRRINKEIITNLAEGFSVDPEKHIVWIVKSCNAFELSNRLFFLVLSLTYLLQDKSAKSFPLLEASESAKSSPLLESSESAKFFPLLEACFPVLKTEWEAFLSLGDILVNELETKIETWDWRKSPDQLCSSSFKVLYANILICIFWRLWKAFISVVMPAEVSVDEYKTWVSRHDNEKWVSRLIELFKFLSVCQSKHVFEDQKNFPHHFLSSLFTEEDVPVAVQVESLHCYTYLCSPFLCSRSEDGLSIQLLDEFPSVLVPLASCNQDIRSAAMNCMEKLQSLCSHVDYRRKKDGNHIIWSIFLDGLLDSIVDQKGLILSDGKFLPSFMVSLLSSSHSSLLVPKNIKQRFDQPTRGKILDFILSSALKRCDYAKQKILSLLKGLGNAIIRVKDVDSLLRDLLGRRYQISSHLSKIEVEILCLLLESCAMPSSTDRCECEGYLLMALQLDDMVLEHPAVVQPCVTVLEKLNGQVYSGLDSKMQELLFRQLVFLFRSANADIQNATREALLRLDVASSTIVNLLNEIIEGGSQVAASASGKKKNKFSEKQKLNPLVCGGENSLKSLLDVLLLKKDIANRDLLLGPLYKLLKLSSDVRHTMSGWICDMQQTLLIILNDISASLTNCLPLKEDKINEIEIQVLVECARSANDGVTRNHILSLISTVAKIIPDKVLDHINNLLPVIGEAAATQFDNHSRHVFEDLISTVVPCWLQRTQDKDMFLQTFMNYMPDIAEHRRLSIILYLLRILGETESLAALLFHLFRSLVSRKKSSCFDNKLAADSSITSMKTEWEYAFAVRLCEQYSCTIWLPCLVMVLHRIEMECISLEALMELLFAIQFMLQKLQDPEFAFKLESGKDSENIQNTLKDLMEQVVCILQFADAKMKQTGIPVFVKKYLKDGMHAVLRTISVVIIPSAYFEGISKLLDHADKRLAKKALGLLCETVREHNTSKRSHKERRDTNSQWQLVDENAVISFHRMCRKIVQLVDSADASSNLKLVSVMALDVLANRFPSDQSIFSECLATVTKNISSHNVAVSSGCLRATAALVNVLGPRSLPQLPSIMEKVFLCSDVKSIQSIDKAHVSSSTKNESIFSSALVVLEVVVDKLGGFLNPYLGNIIEFLLHPHFASESDLKLKLKADSVRRLIAERIPVRLALQPLQKIYSKVAISGDSSLRVYFGMLANLISSMDRSSVAGYHVQIYESCLHALDLRREHHILVQNVDAVEKSVINAIISLTMKLTETMFKPLFVRSIEWAAEDIACEGSTNIDRAISFYALVDKLAENHRSLFVPYFKNLLESSVHHLTVAGDKMTSGSTRKKKKAKILETNNKTEENSLSLGTWHLRALILSSLHKCFLYDTGSLKFLDTSNFQILLKPIVSQLVIEPPISVEEHFNIPSVKEVDDLLVVCIGQMAVTAGSDLLWKPLNHEVLMQTRSEKIRARILGLRIVKYLLEHLREEYLVFLPETIPFLGELLEDAELSVKSLAQEILKEMESISGESLQQYL</sequence>
<keyword evidence="4" id="KW-0698">rRNA processing</keyword>
<dbReference type="GO" id="GO:0045943">
    <property type="term" value="P:positive regulation of transcription by RNA polymerase I"/>
    <property type="evidence" value="ECO:0007669"/>
    <property type="project" value="TreeGrafter"/>
</dbReference>
<feature type="domain" description="BP28 C-terminal" evidence="7">
    <location>
        <begin position="1703"/>
        <end position="1874"/>
    </location>
</feature>
<dbReference type="InterPro" id="IPR022125">
    <property type="entry name" value="U3snoRNP10_N"/>
</dbReference>
<dbReference type="RefSeq" id="XP_015877760.3">
    <property type="nucleotide sequence ID" value="XM_016022274.4"/>
</dbReference>
<dbReference type="GO" id="GO:0030515">
    <property type="term" value="F:snoRNA binding"/>
    <property type="evidence" value="ECO:0007669"/>
    <property type="project" value="TreeGrafter"/>
</dbReference>
<dbReference type="InterPro" id="IPR056384">
    <property type="entry name" value="ARM_At3g06530"/>
</dbReference>
<dbReference type="InterPro" id="IPR040191">
    <property type="entry name" value="UTP10"/>
</dbReference>
<keyword evidence="5" id="KW-0539">Nucleus</keyword>
<dbReference type="GO" id="GO:0034455">
    <property type="term" value="C:t-UTP complex"/>
    <property type="evidence" value="ECO:0007669"/>
    <property type="project" value="TreeGrafter"/>
</dbReference>
<protein>
    <submittedName>
        <fullName evidence="9">Uncharacterized protein At3g06530 isoform X2</fullName>
    </submittedName>
</protein>
<dbReference type="PANTHER" id="PTHR13457">
    <property type="entry name" value="BAP28"/>
    <property type="match status" value="1"/>
</dbReference>
<dbReference type="GO" id="GO:0000462">
    <property type="term" value="P:maturation of SSU-rRNA from tricistronic rRNA transcript (SSU-rRNA, 5.8S rRNA, LSU-rRNA)"/>
    <property type="evidence" value="ECO:0007669"/>
    <property type="project" value="TreeGrafter"/>
</dbReference>
<reference evidence="9" key="1">
    <citation type="submission" date="2025-08" db="UniProtKB">
        <authorList>
            <consortium name="RefSeq"/>
        </authorList>
    </citation>
    <scope>IDENTIFICATION</scope>
    <source>
        <tissue evidence="9">Seedling</tissue>
    </source>
</reference>
<dbReference type="InterPro" id="IPR012954">
    <property type="entry name" value="BP28_C_dom"/>
</dbReference>
<evidence type="ECO:0000256" key="4">
    <source>
        <dbReference type="ARBA" id="ARBA00022552"/>
    </source>
</evidence>
<dbReference type="GeneID" id="107414175"/>
<dbReference type="Gene3D" id="1.25.10.10">
    <property type="entry name" value="Leucine-rich Repeat Variant"/>
    <property type="match status" value="1"/>
</dbReference>
<dbReference type="Pfam" id="PF08146">
    <property type="entry name" value="BP28CT"/>
    <property type="match status" value="1"/>
</dbReference>
<evidence type="ECO:0000313" key="8">
    <source>
        <dbReference type="Proteomes" id="UP001652623"/>
    </source>
</evidence>
<proteinExistence type="inferred from homology"/>
<comment type="subcellular location">
    <subcellularLocation>
        <location evidence="1">Nucleus</location>
        <location evidence="1">Nucleolus</location>
    </subcellularLocation>
</comment>